<dbReference type="PRINTS" id="PR00081">
    <property type="entry name" value="GDHRDH"/>
</dbReference>
<dbReference type="OrthoDB" id="1235794at2"/>
<dbReference type="SUPFAM" id="SSF51735">
    <property type="entry name" value="NAD(P)-binding Rossmann-fold domains"/>
    <property type="match status" value="1"/>
</dbReference>
<keyword evidence="3" id="KW-1185">Reference proteome</keyword>
<dbReference type="InterPro" id="IPR036291">
    <property type="entry name" value="NAD(P)-bd_dom_sf"/>
</dbReference>
<evidence type="ECO:0000313" key="2">
    <source>
        <dbReference type="EMBL" id="PWA04840.1"/>
    </source>
</evidence>
<accession>A0A2U1JI32</accession>
<dbReference type="CDD" id="cd05233">
    <property type="entry name" value="SDR_c"/>
    <property type="match status" value="1"/>
</dbReference>
<organism evidence="2 3">
    <name type="scientific">Flavobacterium psychrotolerans</name>
    <dbReference type="NCBI Taxonomy" id="2169410"/>
    <lineage>
        <taxon>Bacteria</taxon>
        <taxon>Pseudomonadati</taxon>
        <taxon>Bacteroidota</taxon>
        <taxon>Flavobacteriia</taxon>
        <taxon>Flavobacteriales</taxon>
        <taxon>Flavobacteriaceae</taxon>
        <taxon>Flavobacterium</taxon>
    </lineage>
</organism>
<dbReference type="Gene3D" id="3.40.50.720">
    <property type="entry name" value="NAD(P)-binding Rossmann-like Domain"/>
    <property type="match status" value="1"/>
</dbReference>
<evidence type="ECO:0000313" key="3">
    <source>
        <dbReference type="Proteomes" id="UP000245449"/>
    </source>
</evidence>
<sequence>MNVLITGGASGLGEAITRILAKDSGNTVYFTYKNSEVNAKKLELEFPNAVSIQCDFGDTDALKTFTDKIIPFDLDVLIHNAYNGAFLKSHFHKIPSDDFLTDFKENILPVIEITQAVLNGFRKKKQGKIITVLTAALVSTPPIGSSVYIANKAYLEKLTQVWANENVKFNITSNSVSPSFMQTNLTATFDDRILDQMIENHPLKKL</sequence>
<name>A0A2U1JI32_9FLAO</name>
<protein>
    <submittedName>
        <fullName evidence="2">NAD(P)-dependent oxidoreductase</fullName>
    </submittedName>
</protein>
<evidence type="ECO:0000256" key="1">
    <source>
        <dbReference type="ARBA" id="ARBA00006484"/>
    </source>
</evidence>
<dbReference type="PANTHER" id="PTHR42879:SF2">
    <property type="entry name" value="3-OXOACYL-[ACYL-CARRIER-PROTEIN] REDUCTASE FABG"/>
    <property type="match status" value="1"/>
</dbReference>
<dbReference type="RefSeq" id="WP_133242661.1">
    <property type="nucleotide sequence ID" value="NZ_QCZI01000010.1"/>
</dbReference>
<proteinExistence type="inferred from homology"/>
<dbReference type="PANTHER" id="PTHR42879">
    <property type="entry name" value="3-OXOACYL-(ACYL-CARRIER-PROTEIN) REDUCTASE"/>
    <property type="match status" value="1"/>
</dbReference>
<gene>
    <name evidence="2" type="ORF">DB895_08725</name>
</gene>
<dbReference type="InterPro" id="IPR002347">
    <property type="entry name" value="SDR_fam"/>
</dbReference>
<dbReference type="Pfam" id="PF00106">
    <property type="entry name" value="adh_short"/>
    <property type="match status" value="1"/>
</dbReference>
<dbReference type="Proteomes" id="UP000245449">
    <property type="component" value="Unassembled WGS sequence"/>
</dbReference>
<comment type="caution">
    <text evidence="2">The sequence shown here is derived from an EMBL/GenBank/DDBJ whole genome shotgun (WGS) entry which is preliminary data.</text>
</comment>
<comment type="similarity">
    <text evidence="1">Belongs to the short-chain dehydrogenases/reductases (SDR) family.</text>
</comment>
<dbReference type="AlphaFoldDB" id="A0A2U1JI32"/>
<dbReference type="InterPro" id="IPR050259">
    <property type="entry name" value="SDR"/>
</dbReference>
<feature type="non-terminal residue" evidence="2">
    <location>
        <position position="206"/>
    </location>
</feature>
<dbReference type="EMBL" id="QCZI01000010">
    <property type="protein sequence ID" value="PWA04840.1"/>
    <property type="molecule type" value="Genomic_DNA"/>
</dbReference>
<reference evidence="2 3" key="1">
    <citation type="submission" date="2018-04" db="EMBL/GenBank/DDBJ databases">
        <title>Flavobacterium sp. nov., isolated from glacier ice.</title>
        <authorList>
            <person name="Liu Q."/>
            <person name="Xin Y.-H."/>
        </authorList>
    </citation>
    <scope>NUCLEOTIDE SEQUENCE [LARGE SCALE GENOMIC DNA]</scope>
    <source>
        <strain evidence="2 3">RB1R5</strain>
    </source>
</reference>